<dbReference type="AlphaFoldDB" id="W2LUF7"/>
<protein>
    <submittedName>
        <fullName evidence="2">Uncharacterized protein</fullName>
    </submittedName>
</protein>
<sequence>MDSETSKRRVSVARLLYRVPEFDASESDTRDGFVREEDSQDQYGSPSFGSSYLDEDSTSEGSREGSDSNERAPRLNDSRSEARDDAESPEQRPSSNAVPPEDIPSKSKRKKFTNVDDTLKDFSKKDTISGKSAQARFNTLVASHRKFDRKSEGAWGIDQRYAEKRQLLDDLVSQFDEHERDEGRCIRERKDKLAAEENAGKVMRDAGLKRMKERKKKARTKLMRTKVLSVTSPASLT</sequence>
<accession>W2LUF7</accession>
<dbReference type="EMBL" id="KI678097">
    <property type="protein sequence ID" value="ETM00286.1"/>
    <property type="molecule type" value="Genomic_DNA"/>
</dbReference>
<dbReference type="VEuPathDB" id="FungiDB:PPTG_14366"/>
<dbReference type="Proteomes" id="UP000054423">
    <property type="component" value="Unassembled WGS sequence"/>
</dbReference>
<gene>
    <name evidence="2" type="ORF">L917_02977</name>
</gene>
<feature type="compositionally biased region" description="Basic and acidic residues" evidence="1">
    <location>
        <begin position="27"/>
        <end position="37"/>
    </location>
</feature>
<evidence type="ECO:0000256" key="1">
    <source>
        <dbReference type="SAM" id="MobiDB-lite"/>
    </source>
</evidence>
<dbReference type="OrthoDB" id="117095at2759"/>
<feature type="region of interest" description="Disordered" evidence="1">
    <location>
        <begin position="1"/>
        <end position="124"/>
    </location>
</feature>
<feature type="compositionally biased region" description="Polar residues" evidence="1">
    <location>
        <begin position="41"/>
        <end position="50"/>
    </location>
</feature>
<name>W2LUF7_PHYNI</name>
<reference evidence="2" key="1">
    <citation type="submission" date="2013-11" db="EMBL/GenBank/DDBJ databases">
        <title>The Genome Sequence of Phytophthora parasitica CHvinca01.</title>
        <authorList>
            <consortium name="The Broad Institute Genomics Platform"/>
            <person name="Russ C."/>
            <person name="Tyler B."/>
            <person name="Panabieres F."/>
            <person name="Shan W."/>
            <person name="Tripathy S."/>
            <person name="Grunwald N."/>
            <person name="Machado M."/>
            <person name="Johnson C.S."/>
            <person name="Arredondo F."/>
            <person name="Hong C."/>
            <person name="Coffey M."/>
            <person name="Young S.K."/>
            <person name="Zeng Q."/>
            <person name="Gargeya S."/>
            <person name="Fitzgerald M."/>
            <person name="Abouelleil A."/>
            <person name="Alvarado L."/>
            <person name="Chapman S.B."/>
            <person name="Gainer-Dewar J."/>
            <person name="Goldberg J."/>
            <person name="Griggs A."/>
            <person name="Gujja S."/>
            <person name="Hansen M."/>
            <person name="Howarth C."/>
            <person name="Imamovic A."/>
            <person name="Ireland A."/>
            <person name="Larimer J."/>
            <person name="McCowan C."/>
            <person name="Murphy C."/>
            <person name="Pearson M."/>
            <person name="Poon T.W."/>
            <person name="Priest M."/>
            <person name="Roberts A."/>
            <person name="Saif S."/>
            <person name="Shea T."/>
            <person name="Sykes S."/>
            <person name="Wortman J."/>
            <person name="Nusbaum C."/>
            <person name="Birren B."/>
        </authorList>
    </citation>
    <scope>NUCLEOTIDE SEQUENCE [LARGE SCALE GENOMIC DNA]</scope>
    <source>
        <strain evidence="2">CHvinca01</strain>
    </source>
</reference>
<organism evidence="2">
    <name type="scientific">Phytophthora nicotianae</name>
    <name type="common">Potato buckeye rot agent</name>
    <name type="synonym">Phytophthora parasitica</name>
    <dbReference type="NCBI Taxonomy" id="4792"/>
    <lineage>
        <taxon>Eukaryota</taxon>
        <taxon>Sar</taxon>
        <taxon>Stramenopiles</taxon>
        <taxon>Oomycota</taxon>
        <taxon>Peronosporomycetes</taxon>
        <taxon>Peronosporales</taxon>
        <taxon>Peronosporaceae</taxon>
        <taxon>Phytophthora</taxon>
    </lineage>
</organism>
<feature type="compositionally biased region" description="Basic and acidic residues" evidence="1">
    <location>
        <begin position="113"/>
        <end position="124"/>
    </location>
</feature>
<proteinExistence type="predicted"/>
<feature type="compositionally biased region" description="Basic and acidic residues" evidence="1">
    <location>
        <begin position="61"/>
        <end position="90"/>
    </location>
</feature>
<evidence type="ECO:0000313" key="2">
    <source>
        <dbReference type="EMBL" id="ETM00286.1"/>
    </source>
</evidence>